<evidence type="ECO:0000313" key="3">
    <source>
        <dbReference type="Proteomes" id="UP000199662"/>
    </source>
</evidence>
<protein>
    <recommendedName>
        <fullName evidence="1">YlxR domain-containing protein</fullName>
    </recommendedName>
</protein>
<dbReference type="EMBL" id="FNZK01000003">
    <property type="protein sequence ID" value="SEJ10371.1"/>
    <property type="molecule type" value="Genomic_DNA"/>
</dbReference>
<dbReference type="Pfam" id="PF04296">
    <property type="entry name" value="YlxR"/>
    <property type="match status" value="1"/>
</dbReference>
<proteinExistence type="predicted"/>
<dbReference type="RefSeq" id="WP_019553148.1">
    <property type="nucleotide sequence ID" value="NZ_FNZK01000003.1"/>
</dbReference>
<dbReference type="PANTHER" id="PTHR34215">
    <property type="entry name" value="BLL0784 PROTEIN"/>
    <property type="match status" value="1"/>
</dbReference>
<dbReference type="Proteomes" id="UP000199662">
    <property type="component" value="Unassembled WGS sequence"/>
</dbReference>
<name>A0A1H6W091_9FIRM</name>
<sequence>MVTQKKIPQRMCIGCQQMRDKRDLVRIVRTPEGEFLIDLTGKKSGRGAYICHNVDCFTKAVKERRFEKSFKSAMDSKIYEELKTGIFQVNE</sequence>
<evidence type="ECO:0000259" key="1">
    <source>
        <dbReference type="Pfam" id="PF04296"/>
    </source>
</evidence>
<feature type="domain" description="YlxR" evidence="1">
    <location>
        <begin position="10"/>
        <end position="83"/>
    </location>
</feature>
<dbReference type="InterPro" id="IPR007393">
    <property type="entry name" value="YlxR_dom"/>
</dbReference>
<dbReference type="Gene3D" id="3.30.1230.10">
    <property type="entry name" value="YlxR-like"/>
    <property type="match status" value="1"/>
</dbReference>
<organism evidence="2 3">
    <name type="scientific">Propionispira arboris</name>
    <dbReference type="NCBI Taxonomy" id="84035"/>
    <lineage>
        <taxon>Bacteria</taxon>
        <taxon>Bacillati</taxon>
        <taxon>Bacillota</taxon>
        <taxon>Negativicutes</taxon>
        <taxon>Selenomonadales</taxon>
        <taxon>Selenomonadaceae</taxon>
        <taxon>Propionispira</taxon>
    </lineage>
</organism>
<dbReference type="InterPro" id="IPR037465">
    <property type="entry name" value="YlxR"/>
</dbReference>
<dbReference type="InterPro" id="IPR035931">
    <property type="entry name" value="YlxR-like_sf"/>
</dbReference>
<gene>
    <name evidence="2" type="ORF">SAMN05660742_103170</name>
</gene>
<dbReference type="PANTHER" id="PTHR34215:SF1">
    <property type="entry name" value="YLXR DOMAIN-CONTAINING PROTEIN"/>
    <property type="match status" value="1"/>
</dbReference>
<dbReference type="NCBIfam" id="NF047356">
    <property type="entry name" value="RNA_bind_RnpM"/>
    <property type="match status" value="1"/>
</dbReference>
<evidence type="ECO:0000313" key="2">
    <source>
        <dbReference type="EMBL" id="SEJ10371.1"/>
    </source>
</evidence>
<reference evidence="2 3" key="1">
    <citation type="submission" date="2016-10" db="EMBL/GenBank/DDBJ databases">
        <authorList>
            <person name="de Groot N.N."/>
        </authorList>
    </citation>
    <scope>NUCLEOTIDE SEQUENCE [LARGE SCALE GENOMIC DNA]</scope>
    <source>
        <strain evidence="2 3">DSM 2179</strain>
    </source>
</reference>
<dbReference type="AlphaFoldDB" id="A0A1H6W091"/>
<dbReference type="SUPFAM" id="SSF64376">
    <property type="entry name" value="YlxR-like"/>
    <property type="match status" value="1"/>
</dbReference>
<dbReference type="CDD" id="cd00279">
    <property type="entry name" value="YlxR"/>
    <property type="match status" value="1"/>
</dbReference>
<dbReference type="STRING" id="84035.SAMN05660742_103170"/>
<keyword evidence="3" id="KW-1185">Reference proteome</keyword>
<accession>A0A1H6W091</accession>